<keyword evidence="8" id="KW-1185">Reference proteome</keyword>
<feature type="transmembrane region" description="Helical" evidence="5">
    <location>
        <begin position="184"/>
        <end position="206"/>
    </location>
</feature>
<dbReference type="AlphaFoldDB" id="A0A0G4K7U8"/>
<dbReference type="Pfam" id="PF01699">
    <property type="entry name" value="Na_Ca_ex"/>
    <property type="match status" value="2"/>
</dbReference>
<evidence type="ECO:0000313" key="8">
    <source>
        <dbReference type="Proteomes" id="UP000043763"/>
    </source>
</evidence>
<name>A0A0G4K7U8_9SPIR</name>
<feature type="domain" description="Sodium/calcium exchanger membrane region" evidence="6">
    <location>
        <begin position="186"/>
        <end position="329"/>
    </location>
</feature>
<dbReference type="GO" id="GO:0005886">
    <property type="term" value="C:plasma membrane"/>
    <property type="evidence" value="ECO:0007669"/>
    <property type="project" value="TreeGrafter"/>
</dbReference>
<feature type="transmembrane region" description="Helical" evidence="5">
    <location>
        <begin position="6"/>
        <end position="26"/>
    </location>
</feature>
<feature type="transmembrane region" description="Helical" evidence="5">
    <location>
        <begin position="285"/>
        <end position="304"/>
    </location>
</feature>
<dbReference type="GO" id="GO:0008273">
    <property type="term" value="F:calcium, potassium:sodium antiporter activity"/>
    <property type="evidence" value="ECO:0007669"/>
    <property type="project" value="TreeGrafter"/>
</dbReference>
<dbReference type="GO" id="GO:0006874">
    <property type="term" value="P:intracellular calcium ion homeostasis"/>
    <property type="evidence" value="ECO:0007669"/>
    <property type="project" value="TreeGrafter"/>
</dbReference>
<sequence>MENIVLNIVFTVAGVLLLYLGGTYIVDGSVMIANKLKIPPIVIGLTVVAMGTSMPELFVSLFGALRGESAIAVGNVIGSNIFNVVFVLGVSALFMSMSAGKKSYYVSMISMFIMYAALGIMLFNIETKSLTGDKISIIEGVILLILLCIYIYYLYSVISKDKDELAAFEKEVSSSTKTHSIGRAIFKIIVAILALAFGSDIFIKGVTGIFRNFLSEHIIGFIVVAVGTSIPELVTSVIAAIKKEADISIGNIVGSNIFNVGGVLGISSMASFKFGGIILSKTQNYLIDFSIMVFAGLLLLAFTAKGKSLGKIKGCIFLIVYVAYVIYLLKTTSAA</sequence>
<dbReference type="PANTHER" id="PTHR10846">
    <property type="entry name" value="SODIUM/POTASSIUM/CALCIUM EXCHANGER"/>
    <property type="match status" value="1"/>
</dbReference>
<dbReference type="GO" id="GO:0005262">
    <property type="term" value="F:calcium channel activity"/>
    <property type="evidence" value="ECO:0007669"/>
    <property type="project" value="TreeGrafter"/>
</dbReference>
<dbReference type="Gene3D" id="1.20.1420.30">
    <property type="entry name" value="NCX, central ion-binding region"/>
    <property type="match status" value="1"/>
</dbReference>
<dbReference type="RefSeq" id="WP_048594842.1">
    <property type="nucleotide sequence ID" value="NZ_CVLB01000001.1"/>
</dbReference>
<dbReference type="InterPro" id="IPR004837">
    <property type="entry name" value="NaCa_Exmemb"/>
</dbReference>
<protein>
    <submittedName>
        <fullName evidence="7">Sodium:calcium antiporter</fullName>
    </submittedName>
</protein>
<dbReference type="Proteomes" id="UP000043763">
    <property type="component" value="Unassembled WGS sequence"/>
</dbReference>
<feature type="transmembrane region" description="Helical" evidence="5">
    <location>
        <begin position="135"/>
        <end position="155"/>
    </location>
</feature>
<evidence type="ECO:0000256" key="5">
    <source>
        <dbReference type="SAM" id="Phobius"/>
    </source>
</evidence>
<dbReference type="NCBIfam" id="TIGR00367">
    <property type="entry name" value="calcium/sodium antiporter"/>
    <property type="match status" value="1"/>
</dbReference>
<feature type="transmembrane region" description="Helical" evidence="5">
    <location>
        <begin position="311"/>
        <end position="329"/>
    </location>
</feature>
<dbReference type="InterPro" id="IPR044880">
    <property type="entry name" value="NCX_ion-bd_dom_sf"/>
</dbReference>
<dbReference type="PANTHER" id="PTHR10846:SF8">
    <property type="entry name" value="INNER MEMBRANE PROTEIN YRBG"/>
    <property type="match status" value="1"/>
</dbReference>
<evidence type="ECO:0000256" key="2">
    <source>
        <dbReference type="ARBA" id="ARBA00022692"/>
    </source>
</evidence>
<accession>A0A0G4K7U8</accession>
<keyword evidence="2 5" id="KW-0812">Transmembrane</keyword>
<feature type="transmembrane region" description="Helical" evidence="5">
    <location>
        <begin position="104"/>
        <end position="123"/>
    </location>
</feature>
<evidence type="ECO:0000259" key="6">
    <source>
        <dbReference type="Pfam" id="PF01699"/>
    </source>
</evidence>
<evidence type="ECO:0000256" key="1">
    <source>
        <dbReference type="ARBA" id="ARBA00004141"/>
    </source>
</evidence>
<feature type="transmembrane region" description="Helical" evidence="5">
    <location>
        <begin position="38"/>
        <end position="65"/>
    </location>
</feature>
<keyword evidence="3 5" id="KW-1133">Transmembrane helix</keyword>
<gene>
    <name evidence="7" type="ORF">BRSU_1635</name>
</gene>
<dbReference type="EMBL" id="CVLB01000001">
    <property type="protein sequence ID" value="CRF33737.1"/>
    <property type="molecule type" value="Genomic_DNA"/>
</dbReference>
<feature type="transmembrane region" description="Helical" evidence="5">
    <location>
        <begin position="253"/>
        <end position="279"/>
    </location>
</feature>
<keyword evidence="4 5" id="KW-0472">Membrane</keyword>
<evidence type="ECO:0000313" key="7">
    <source>
        <dbReference type="EMBL" id="CRF33737.1"/>
    </source>
</evidence>
<comment type="subcellular location">
    <subcellularLocation>
        <location evidence="1">Membrane</location>
        <topology evidence="1">Multi-pass membrane protein</topology>
    </subcellularLocation>
</comment>
<feature type="transmembrane region" description="Helical" evidence="5">
    <location>
        <begin position="218"/>
        <end position="241"/>
    </location>
</feature>
<reference evidence="8" key="1">
    <citation type="submission" date="2015-04" db="EMBL/GenBank/DDBJ databases">
        <authorList>
            <person name="Mushtaq Mamoona"/>
        </authorList>
    </citation>
    <scope>NUCLEOTIDE SEQUENCE [LARGE SCALE GENOMIC DNA]</scope>
    <source>
        <strain evidence="8">AN4859/03</strain>
    </source>
</reference>
<dbReference type="OrthoDB" id="9794225at2"/>
<proteinExistence type="predicted"/>
<organism evidence="7 8">
    <name type="scientific">Brachyspira suanatina</name>
    <dbReference type="NCBI Taxonomy" id="381802"/>
    <lineage>
        <taxon>Bacteria</taxon>
        <taxon>Pseudomonadati</taxon>
        <taxon>Spirochaetota</taxon>
        <taxon>Spirochaetia</taxon>
        <taxon>Brachyspirales</taxon>
        <taxon>Brachyspiraceae</taxon>
        <taxon>Brachyspira</taxon>
    </lineage>
</organism>
<evidence type="ECO:0000256" key="4">
    <source>
        <dbReference type="ARBA" id="ARBA00023136"/>
    </source>
</evidence>
<evidence type="ECO:0000256" key="3">
    <source>
        <dbReference type="ARBA" id="ARBA00022989"/>
    </source>
</evidence>
<feature type="transmembrane region" description="Helical" evidence="5">
    <location>
        <begin position="77"/>
        <end position="97"/>
    </location>
</feature>
<feature type="domain" description="Sodium/calcium exchanger membrane region" evidence="6">
    <location>
        <begin position="8"/>
        <end position="155"/>
    </location>
</feature>
<dbReference type="InterPro" id="IPR004481">
    <property type="entry name" value="K/Na/Ca-exchanger"/>
</dbReference>